<protein>
    <submittedName>
        <fullName evidence="2">Uncharacterized protein</fullName>
    </submittedName>
</protein>
<name>A0ABR1E868_NECAM</name>
<feature type="chain" id="PRO_5045439253" evidence="1">
    <location>
        <begin position="26"/>
        <end position="113"/>
    </location>
</feature>
<keyword evidence="3" id="KW-1185">Reference proteome</keyword>
<evidence type="ECO:0000313" key="3">
    <source>
        <dbReference type="Proteomes" id="UP001303046"/>
    </source>
</evidence>
<reference evidence="2 3" key="1">
    <citation type="submission" date="2023-08" db="EMBL/GenBank/DDBJ databases">
        <title>A Necator americanus chromosomal reference genome.</title>
        <authorList>
            <person name="Ilik V."/>
            <person name="Petrzelkova K.J."/>
            <person name="Pardy F."/>
            <person name="Fuh T."/>
            <person name="Niatou-Singa F.S."/>
            <person name="Gouil Q."/>
            <person name="Baker L."/>
            <person name="Ritchie M.E."/>
            <person name="Jex A.R."/>
            <person name="Gazzola D."/>
            <person name="Li H."/>
            <person name="Toshio Fujiwara R."/>
            <person name="Zhan B."/>
            <person name="Aroian R.V."/>
            <person name="Pafco B."/>
            <person name="Schwarz E.M."/>
        </authorList>
    </citation>
    <scope>NUCLEOTIDE SEQUENCE [LARGE SCALE GENOMIC DNA]</scope>
    <source>
        <strain evidence="2 3">Aroian</strain>
        <tissue evidence="2">Whole animal</tissue>
    </source>
</reference>
<keyword evidence="1" id="KW-0732">Signal</keyword>
<proteinExistence type="predicted"/>
<evidence type="ECO:0000256" key="1">
    <source>
        <dbReference type="SAM" id="SignalP"/>
    </source>
</evidence>
<dbReference type="EMBL" id="JAVFWL010000005">
    <property type="protein sequence ID" value="KAK6758882.1"/>
    <property type="molecule type" value="Genomic_DNA"/>
</dbReference>
<organism evidence="2 3">
    <name type="scientific">Necator americanus</name>
    <name type="common">Human hookworm</name>
    <dbReference type="NCBI Taxonomy" id="51031"/>
    <lineage>
        <taxon>Eukaryota</taxon>
        <taxon>Metazoa</taxon>
        <taxon>Ecdysozoa</taxon>
        <taxon>Nematoda</taxon>
        <taxon>Chromadorea</taxon>
        <taxon>Rhabditida</taxon>
        <taxon>Rhabditina</taxon>
        <taxon>Rhabditomorpha</taxon>
        <taxon>Strongyloidea</taxon>
        <taxon>Ancylostomatidae</taxon>
        <taxon>Bunostominae</taxon>
        <taxon>Necator</taxon>
    </lineage>
</organism>
<gene>
    <name evidence="2" type="primary">Necator_chrV.g21029</name>
    <name evidence="2" type="ORF">RB195_016236</name>
</gene>
<accession>A0ABR1E868</accession>
<evidence type="ECO:0000313" key="2">
    <source>
        <dbReference type="EMBL" id="KAK6758882.1"/>
    </source>
</evidence>
<feature type="signal peptide" evidence="1">
    <location>
        <begin position="1"/>
        <end position="25"/>
    </location>
</feature>
<dbReference type="Proteomes" id="UP001303046">
    <property type="component" value="Unassembled WGS sequence"/>
</dbReference>
<comment type="caution">
    <text evidence="2">The sequence shown here is derived from an EMBL/GenBank/DDBJ whole genome shotgun (WGS) entry which is preliminary data.</text>
</comment>
<sequence length="113" mass="13426">MCSFIPDMQTRIIYVLSLYITVMVAVTEKPEFPTNELCDLYKTKCETKLKKSNCEERKEECLKYADNGLKVTWNFCMFLNNDNEKTCRERANIDYEIIKNVVMNDTFKYDFAK</sequence>